<feature type="domain" description="EamA" evidence="2">
    <location>
        <begin position="2"/>
        <end position="133"/>
    </location>
</feature>
<proteinExistence type="predicted"/>
<evidence type="ECO:0000313" key="4">
    <source>
        <dbReference type="Proteomes" id="UP000194003"/>
    </source>
</evidence>
<feature type="transmembrane region" description="Helical" evidence="1">
    <location>
        <begin position="88"/>
        <end position="109"/>
    </location>
</feature>
<feature type="transmembrane region" description="Helical" evidence="1">
    <location>
        <begin position="60"/>
        <end position="82"/>
    </location>
</feature>
<name>A0A1Y2K853_9PROT</name>
<evidence type="ECO:0000313" key="3">
    <source>
        <dbReference type="EMBL" id="OSM06913.1"/>
    </source>
</evidence>
<keyword evidence="1" id="KW-0812">Transmembrane</keyword>
<dbReference type="InterPro" id="IPR000620">
    <property type="entry name" value="EamA_dom"/>
</dbReference>
<dbReference type="Pfam" id="PF00892">
    <property type="entry name" value="EamA"/>
    <property type="match status" value="1"/>
</dbReference>
<sequence length="287" mass="30952">MLWLLYALLTALIHAVKDLLSKRLTRQVNPWLLAWAQELFAFLFMLPLLAWIPMPPIGPLFWPAAVASGLLLSAALGFYARALRDADLSLAAPILAFTPLFMLLTSPLLIGEAPTLLGAGGIVLIVAGSYLLNIDQRHLGRWAPLQALWTQPGARSMLITAFLFSFTANIDRIGMQNGSALAWMVAVTGVTAALMTPLAWLLARDDLGQVRRNLPALIRQGGLMAAVILFHMLAIEAGLVPYVIAVKRTSALMAVALGAWLLGESGLRRRFGGALIMFAGLLLIVLG</sequence>
<keyword evidence="1" id="KW-1133">Transmembrane helix</keyword>
<keyword evidence="4" id="KW-1185">Reference proteome</keyword>
<dbReference type="RefSeq" id="WP_085440712.1">
    <property type="nucleotide sequence ID" value="NZ_LVJN01000015.1"/>
</dbReference>
<dbReference type="Proteomes" id="UP000194003">
    <property type="component" value="Unassembled WGS sequence"/>
</dbReference>
<dbReference type="STRING" id="1434232.MAIT1_00203"/>
<dbReference type="AlphaFoldDB" id="A0A1Y2K853"/>
<feature type="transmembrane region" description="Helical" evidence="1">
    <location>
        <begin position="223"/>
        <end position="246"/>
    </location>
</feature>
<protein>
    <recommendedName>
        <fullName evidence="2">EamA domain-containing protein</fullName>
    </recommendedName>
</protein>
<dbReference type="EMBL" id="LVJN01000015">
    <property type="protein sequence ID" value="OSM06913.1"/>
    <property type="molecule type" value="Genomic_DNA"/>
</dbReference>
<feature type="transmembrane region" description="Helical" evidence="1">
    <location>
        <begin position="267"/>
        <end position="286"/>
    </location>
</feature>
<feature type="transmembrane region" description="Helical" evidence="1">
    <location>
        <begin position="116"/>
        <end position="133"/>
    </location>
</feature>
<dbReference type="SUPFAM" id="SSF103481">
    <property type="entry name" value="Multidrug resistance efflux transporter EmrE"/>
    <property type="match status" value="1"/>
</dbReference>
<dbReference type="GO" id="GO:0016020">
    <property type="term" value="C:membrane"/>
    <property type="evidence" value="ECO:0007669"/>
    <property type="project" value="InterPro"/>
</dbReference>
<accession>A0A1Y2K853</accession>
<dbReference type="InterPro" id="IPR037185">
    <property type="entry name" value="EmrE-like"/>
</dbReference>
<evidence type="ECO:0000259" key="2">
    <source>
        <dbReference type="Pfam" id="PF00892"/>
    </source>
</evidence>
<gene>
    <name evidence="3" type="ORF">MAIT1_00203</name>
</gene>
<reference evidence="3 4" key="1">
    <citation type="journal article" date="2016" name="BMC Genomics">
        <title>Combined genomic and structural analyses of a cultured magnetotactic bacterium reveals its niche adaptation to a dynamic environment.</title>
        <authorList>
            <person name="Araujo A.C."/>
            <person name="Morillo V."/>
            <person name="Cypriano J."/>
            <person name="Teixeira L.C."/>
            <person name="Leao P."/>
            <person name="Lyra S."/>
            <person name="Almeida L.G."/>
            <person name="Bazylinski D.A."/>
            <person name="Vasconcellos A.T."/>
            <person name="Abreu F."/>
            <person name="Lins U."/>
        </authorList>
    </citation>
    <scope>NUCLEOTIDE SEQUENCE [LARGE SCALE GENOMIC DNA]</scope>
    <source>
        <strain evidence="3 4">IT-1</strain>
    </source>
</reference>
<keyword evidence="1" id="KW-0472">Membrane</keyword>
<dbReference type="Gene3D" id="1.10.3730.20">
    <property type="match status" value="1"/>
</dbReference>
<feature type="transmembrane region" description="Helical" evidence="1">
    <location>
        <begin position="182"/>
        <end position="203"/>
    </location>
</feature>
<evidence type="ECO:0000256" key="1">
    <source>
        <dbReference type="SAM" id="Phobius"/>
    </source>
</evidence>
<feature type="transmembrane region" description="Helical" evidence="1">
    <location>
        <begin position="31"/>
        <end position="53"/>
    </location>
</feature>
<dbReference type="PANTHER" id="PTHR22911:SF137">
    <property type="entry name" value="SOLUTE CARRIER FAMILY 35 MEMBER G2-RELATED"/>
    <property type="match status" value="1"/>
</dbReference>
<comment type="caution">
    <text evidence="3">The sequence shown here is derived from an EMBL/GenBank/DDBJ whole genome shotgun (WGS) entry which is preliminary data.</text>
</comment>
<feature type="transmembrane region" description="Helical" evidence="1">
    <location>
        <begin position="153"/>
        <end position="170"/>
    </location>
</feature>
<organism evidence="3 4">
    <name type="scientific">Magnetofaba australis IT-1</name>
    <dbReference type="NCBI Taxonomy" id="1434232"/>
    <lineage>
        <taxon>Bacteria</taxon>
        <taxon>Pseudomonadati</taxon>
        <taxon>Pseudomonadota</taxon>
        <taxon>Magnetococcia</taxon>
        <taxon>Magnetococcales</taxon>
        <taxon>Magnetococcaceae</taxon>
        <taxon>Magnetofaba</taxon>
    </lineage>
</organism>
<dbReference type="OrthoDB" id="5762785at2"/>
<dbReference type="PANTHER" id="PTHR22911">
    <property type="entry name" value="ACYL-MALONYL CONDENSING ENZYME-RELATED"/>
    <property type="match status" value="1"/>
</dbReference>